<accession>A0A895KQX4</accession>
<organism evidence="1">
    <name type="scientific">Malawimonas jakobiformis</name>
    <name type="common">Flagellated protozoan</name>
    <dbReference type="NCBI Taxonomy" id="136089"/>
    <lineage>
        <taxon>Eukaryota</taxon>
        <taxon>Malawimonadida</taxon>
        <taxon>Malawimonadidae</taxon>
        <taxon>Malawimonas</taxon>
    </lineage>
</organism>
<sequence length="120" mass="14297">MDNVYPPPYFGGDYYNGFQPQWYYRPSRLLANPDFGNFRYKKGFTAEVTLEDGETVVLAADSRVKTYRTHYSPFNRYSFSWLDRILRFLWLDRLLGLNIDSVKRIRTKSFIFVTAHLLPH</sequence>
<proteinExistence type="predicted"/>
<dbReference type="AlphaFoldDB" id="A0A895KQX4"/>
<evidence type="ECO:0000313" key="1">
    <source>
        <dbReference type="EMBL" id="QRZ58743.1"/>
    </source>
</evidence>
<reference evidence="1" key="1">
    <citation type="journal article" date="2021" name="bioRxiv">
        <title>Ancestral mitochondrial apparatus derived from the bacterial type II secretion system.</title>
        <authorList>
            <person name="Horvathova L."/>
            <person name="Zarsky V."/>
            <person name="Panek T."/>
            <person name="Derelle R."/>
            <person name="Pyrih J."/>
            <person name="Motyckova A."/>
            <person name="Klapst'ova V."/>
            <person name="Vinopalova M."/>
            <person name="Markova L."/>
            <person name="Voleman L."/>
            <person name="Klimes V."/>
            <person name="Petru M."/>
            <person name="Vaitova Z."/>
            <person name="Cepicka I."/>
            <person name="Hryzakova K."/>
            <person name="Harant K."/>
            <person name="Gray M.W."/>
            <person name="Chami M."/>
            <person name="Guilvout I."/>
            <person name="Francetic O."/>
            <person name="Lang B.F."/>
            <person name="Vlcek C."/>
            <person name="Tsaousis A.D."/>
            <person name="Elias M."/>
            <person name="Dolezal P."/>
        </authorList>
    </citation>
    <scope>NUCLEOTIDE SEQUENCE</scope>
    <source>
        <strain evidence="1">ATCC 50740</strain>
    </source>
</reference>
<dbReference type="EMBL" id="MT460915">
    <property type="protein sequence ID" value="QRZ58743.1"/>
    <property type="molecule type" value="Genomic_DNA"/>
</dbReference>
<protein>
    <submittedName>
        <fullName evidence="1">General secretion pathway protein DL</fullName>
    </submittedName>
</protein>
<gene>
    <name evidence="1" type="primary">GspDL</name>
</gene>
<name>A0A895KQX4_MALJA</name>